<evidence type="ECO:0000313" key="2">
    <source>
        <dbReference type="Proteomes" id="UP000749559"/>
    </source>
</evidence>
<protein>
    <submittedName>
        <fullName evidence="1">Uncharacterized protein</fullName>
    </submittedName>
</protein>
<dbReference type="Proteomes" id="UP000749559">
    <property type="component" value="Unassembled WGS sequence"/>
</dbReference>
<name>A0A8J1XWZ9_OWEFU</name>
<gene>
    <name evidence="1" type="ORF">OFUS_LOCUS17072</name>
</gene>
<proteinExistence type="predicted"/>
<organism evidence="1 2">
    <name type="scientific">Owenia fusiformis</name>
    <name type="common">Polychaete worm</name>
    <dbReference type="NCBI Taxonomy" id="6347"/>
    <lineage>
        <taxon>Eukaryota</taxon>
        <taxon>Metazoa</taxon>
        <taxon>Spiralia</taxon>
        <taxon>Lophotrochozoa</taxon>
        <taxon>Annelida</taxon>
        <taxon>Polychaeta</taxon>
        <taxon>Sedentaria</taxon>
        <taxon>Canalipalpata</taxon>
        <taxon>Sabellida</taxon>
        <taxon>Oweniida</taxon>
        <taxon>Oweniidae</taxon>
        <taxon>Owenia</taxon>
    </lineage>
</organism>
<dbReference type="OrthoDB" id="6604875at2759"/>
<dbReference type="AlphaFoldDB" id="A0A8J1XWZ9"/>
<accession>A0A8J1XWZ9</accession>
<comment type="caution">
    <text evidence="1">The sequence shown here is derived from an EMBL/GenBank/DDBJ whole genome shotgun (WGS) entry which is preliminary data.</text>
</comment>
<keyword evidence="2" id="KW-1185">Reference proteome</keyword>
<reference evidence="1" key="1">
    <citation type="submission" date="2022-03" db="EMBL/GenBank/DDBJ databases">
        <authorList>
            <person name="Martin C."/>
        </authorList>
    </citation>
    <scope>NUCLEOTIDE SEQUENCE</scope>
</reference>
<evidence type="ECO:0000313" key="1">
    <source>
        <dbReference type="EMBL" id="CAH1792049.1"/>
    </source>
</evidence>
<dbReference type="EMBL" id="CAIIXF020000008">
    <property type="protein sequence ID" value="CAH1792049.1"/>
    <property type="molecule type" value="Genomic_DNA"/>
</dbReference>
<sequence length="202" mass="22614">MGWIMERIQRVQDALSNITSRKNATCDAPKTMKSENDPTVYSKFIDGDEYINGMKVIKRLDGGLVVVENEAGQQNLFRLATEELPSQSAEPDLLLSKLDKKGKAIDDDCVSCKVIGSVVPPAAGLYTLWFWRKKVPGMKGYNKICYTGLCFSMIALSISIGVCRMFDLGPFKKDFEPTRENILDSVKSDLNQIKSFVNRKTD</sequence>